<proteinExistence type="predicted"/>
<gene>
    <name evidence="1" type="ORF">CEXT_673681</name>
</gene>
<evidence type="ECO:0000313" key="1">
    <source>
        <dbReference type="EMBL" id="GIZ01609.1"/>
    </source>
</evidence>
<sequence length="123" mass="13834">MEAKIVGAFNCENSFYIKKSRKKEVGNPAFPSKNGGRGKQFKLLQISMSPSRFESRNAVSILFFLSFCGRSGNQKGCQNWPAELAHPLVKGFLAKSWRNNFTPINADAQDLDFFYKPGFGFLL</sequence>
<comment type="caution">
    <text evidence="1">The sequence shown here is derived from an EMBL/GenBank/DDBJ whole genome shotgun (WGS) entry which is preliminary data.</text>
</comment>
<accession>A0AAV4Y3Y9</accession>
<dbReference type="EMBL" id="BPLR01018693">
    <property type="protein sequence ID" value="GIZ01609.1"/>
    <property type="molecule type" value="Genomic_DNA"/>
</dbReference>
<dbReference type="Proteomes" id="UP001054945">
    <property type="component" value="Unassembled WGS sequence"/>
</dbReference>
<protein>
    <submittedName>
        <fullName evidence="1">Uncharacterized protein</fullName>
    </submittedName>
</protein>
<evidence type="ECO:0000313" key="2">
    <source>
        <dbReference type="Proteomes" id="UP001054945"/>
    </source>
</evidence>
<reference evidence="1 2" key="1">
    <citation type="submission" date="2021-06" db="EMBL/GenBank/DDBJ databases">
        <title>Caerostris extrusa draft genome.</title>
        <authorList>
            <person name="Kono N."/>
            <person name="Arakawa K."/>
        </authorList>
    </citation>
    <scope>NUCLEOTIDE SEQUENCE [LARGE SCALE GENOMIC DNA]</scope>
</reference>
<keyword evidence="2" id="KW-1185">Reference proteome</keyword>
<name>A0AAV4Y3Y9_CAEEX</name>
<dbReference type="AlphaFoldDB" id="A0AAV4Y3Y9"/>
<organism evidence="1 2">
    <name type="scientific">Caerostris extrusa</name>
    <name type="common">Bark spider</name>
    <name type="synonym">Caerostris bankana</name>
    <dbReference type="NCBI Taxonomy" id="172846"/>
    <lineage>
        <taxon>Eukaryota</taxon>
        <taxon>Metazoa</taxon>
        <taxon>Ecdysozoa</taxon>
        <taxon>Arthropoda</taxon>
        <taxon>Chelicerata</taxon>
        <taxon>Arachnida</taxon>
        <taxon>Araneae</taxon>
        <taxon>Araneomorphae</taxon>
        <taxon>Entelegynae</taxon>
        <taxon>Araneoidea</taxon>
        <taxon>Araneidae</taxon>
        <taxon>Caerostris</taxon>
    </lineage>
</organism>